<organism evidence="7 8">
    <name type="scientific">Luteimonas salinilitoris</name>
    <dbReference type="NCBI Taxonomy" id="3237697"/>
    <lineage>
        <taxon>Bacteria</taxon>
        <taxon>Pseudomonadati</taxon>
        <taxon>Pseudomonadota</taxon>
        <taxon>Gammaproteobacteria</taxon>
        <taxon>Lysobacterales</taxon>
        <taxon>Lysobacteraceae</taxon>
        <taxon>Luteimonas</taxon>
    </lineage>
</organism>
<dbReference type="InterPro" id="IPR020846">
    <property type="entry name" value="MFS_dom"/>
</dbReference>
<dbReference type="InterPro" id="IPR011701">
    <property type="entry name" value="MFS"/>
</dbReference>
<keyword evidence="2 5" id="KW-0812">Transmembrane</keyword>
<keyword evidence="4 5" id="KW-0472">Membrane</keyword>
<feature type="transmembrane region" description="Helical" evidence="5">
    <location>
        <begin position="211"/>
        <end position="231"/>
    </location>
</feature>
<feature type="transmembrane region" description="Helical" evidence="5">
    <location>
        <begin position="120"/>
        <end position="142"/>
    </location>
</feature>
<dbReference type="EMBL" id="JBFWIC010000034">
    <property type="protein sequence ID" value="MEZ0476402.1"/>
    <property type="molecule type" value="Genomic_DNA"/>
</dbReference>
<evidence type="ECO:0000256" key="3">
    <source>
        <dbReference type="ARBA" id="ARBA00022989"/>
    </source>
</evidence>
<comment type="subcellular location">
    <subcellularLocation>
        <location evidence="1">Membrane</location>
        <topology evidence="1">Multi-pass membrane protein</topology>
    </subcellularLocation>
</comment>
<feature type="transmembrane region" description="Helical" evidence="5">
    <location>
        <begin position="275"/>
        <end position="295"/>
    </location>
</feature>
<dbReference type="Proteomes" id="UP001566331">
    <property type="component" value="Unassembled WGS sequence"/>
</dbReference>
<protein>
    <submittedName>
        <fullName evidence="7">MFS transporter</fullName>
    </submittedName>
</protein>
<dbReference type="PANTHER" id="PTHR23501">
    <property type="entry name" value="MAJOR FACILITATOR SUPERFAMILY"/>
    <property type="match status" value="1"/>
</dbReference>
<dbReference type="PRINTS" id="PR01036">
    <property type="entry name" value="TCRTETB"/>
</dbReference>
<dbReference type="Pfam" id="PF07690">
    <property type="entry name" value="MFS_1"/>
    <property type="match status" value="1"/>
</dbReference>
<evidence type="ECO:0000256" key="4">
    <source>
        <dbReference type="ARBA" id="ARBA00023136"/>
    </source>
</evidence>
<reference evidence="7 8" key="1">
    <citation type="submission" date="2024-07" db="EMBL/GenBank/DDBJ databases">
        <title>Luteimonas salilacus sp. nov., isolated from the shore soil of Salt Lake in Tibet of China.</title>
        <authorList>
            <person name="Zhang X."/>
            <person name="Li A."/>
        </authorList>
    </citation>
    <scope>NUCLEOTIDE SEQUENCE [LARGE SCALE GENOMIC DNA]</scope>
    <source>
        <strain evidence="7 8">B3-2-R+30</strain>
    </source>
</reference>
<feature type="transmembrane region" description="Helical" evidence="5">
    <location>
        <begin position="187"/>
        <end position="205"/>
    </location>
</feature>
<feature type="transmembrane region" description="Helical" evidence="5">
    <location>
        <begin position="307"/>
        <end position="329"/>
    </location>
</feature>
<accession>A0ABV4HXJ2</accession>
<dbReference type="InterPro" id="IPR036259">
    <property type="entry name" value="MFS_trans_sf"/>
</dbReference>
<evidence type="ECO:0000256" key="1">
    <source>
        <dbReference type="ARBA" id="ARBA00004141"/>
    </source>
</evidence>
<evidence type="ECO:0000313" key="7">
    <source>
        <dbReference type="EMBL" id="MEZ0476402.1"/>
    </source>
</evidence>
<feature type="transmembrane region" description="Helical" evidence="5">
    <location>
        <begin position="335"/>
        <end position="361"/>
    </location>
</feature>
<keyword evidence="3 5" id="KW-1133">Transmembrane helix</keyword>
<dbReference type="PANTHER" id="PTHR23501:SF154">
    <property type="entry name" value="MULTIDRUG-EFFLUX TRANSPORTER RV1634-RELATED"/>
    <property type="match status" value="1"/>
</dbReference>
<feature type="transmembrane region" description="Helical" evidence="5">
    <location>
        <begin position="148"/>
        <end position="166"/>
    </location>
</feature>
<feature type="transmembrane region" description="Helical" evidence="5">
    <location>
        <begin position="373"/>
        <end position="397"/>
    </location>
</feature>
<feature type="transmembrane region" description="Helical" evidence="5">
    <location>
        <begin position="243"/>
        <end position="263"/>
    </location>
</feature>
<keyword evidence="8" id="KW-1185">Reference proteome</keyword>
<evidence type="ECO:0000313" key="8">
    <source>
        <dbReference type="Proteomes" id="UP001566331"/>
    </source>
</evidence>
<feature type="transmembrane region" description="Helical" evidence="5">
    <location>
        <begin position="87"/>
        <end position="108"/>
    </location>
</feature>
<name>A0ABV4HXJ2_9GAMM</name>
<dbReference type="PROSITE" id="PS50850">
    <property type="entry name" value="MFS"/>
    <property type="match status" value="1"/>
</dbReference>
<sequence>MVALVSLVAFEALAVATAMPTVAQALDGLPLYALAFGGTLAASVVGMVTAGRGADARGPAPVLWRGVAWFVAGLLIAGLSANMAMLLAGRIVQGFGAGALSVAVYVVVGRTYPVALRPRVFAAFSAAWVVPSLIGPAISGLMVQHLGWRWVFLAVPLLAVPAAWLMRPGLRGLAAAQAADAPDGGRRLQWAVLAAVSACILHLAAQRHDAFGFALLALSLGGLLLAARRLLPAGSFGLRRGLPSVIALRALASAAFFGTEVFIPLMLSREFGLSPAWAGVGLSVGALGWSLGSWYQGHTTRPWTRAALLRVGLALMAAGIALVPLGLVLPGGVALALMGWTLTGLGMGVTYPSLSVLTLALSAPAEQGRNSSALQLADALAIATVLAVSGSVVATLLTRAPALAFGLSFALTCALAAVGAALAGRTRAPA</sequence>
<evidence type="ECO:0000256" key="2">
    <source>
        <dbReference type="ARBA" id="ARBA00022692"/>
    </source>
</evidence>
<gene>
    <name evidence="7" type="ORF">AB6713_17545</name>
</gene>
<evidence type="ECO:0000256" key="5">
    <source>
        <dbReference type="SAM" id="Phobius"/>
    </source>
</evidence>
<feature type="domain" description="Major facilitator superfamily (MFS) profile" evidence="6">
    <location>
        <begin position="1"/>
        <end position="430"/>
    </location>
</feature>
<proteinExistence type="predicted"/>
<evidence type="ECO:0000259" key="6">
    <source>
        <dbReference type="PROSITE" id="PS50850"/>
    </source>
</evidence>
<dbReference type="SUPFAM" id="SSF103473">
    <property type="entry name" value="MFS general substrate transporter"/>
    <property type="match status" value="1"/>
</dbReference>
<comment type="caution">
    <text evidence="7">The sequence shown here is derived from an EMBL/GenBank/DDBJ whole genome shotgun (WGS) entry which is preliminary data.</text>
</comment>
<feature type="transmembrane region" description="Helical" evidence="5">
    <location>
        <begin position="403"/>
        <end position="424"/>
    </location>
</feature>
<feature type="transmembrane region" description="Helical" evidence="5">
    <location>
        <begin position="30"/>
        <end position="50"/>
    </location>
</feature>
<feature type="transmembrane region" description="Helical" evidence="5">
    <location>
        <begin position="62"/>
        <end position="81"/>
    </location>
</feature>
<dbReference type="Gene3D" id="1.20.1250.20">
    <property type="entry name" value="MFS general substrate transporter like domains"/>
    <property type="match status" value="1"/>
</dbReference>